<evidence type="ECO:0000313" key="1">
    <source>
        <dbReference type="EMBL" id="RMD77462.1"/>
    </source>
</evidence>
<sequence length="192" mass="21456">MTLKTCSGFVLSKSSTYNSDFVIFLLSDRGALVKLLAKRKVFEKFSSLILETNLVVVAFDDRYKIPILKDISVVSSNYDFLSCFDNLGFCFLVIEILLTIAKEGLENEKLFSASKEFFSSRKRVKDAAVNFVSDILLSEGLVSPDTLLEIKTLSKTDLDGGEEIREKNVLKSLLDKFESVLDLKLSSKVLVA</sequence>
<organism evidence="1 2">
    <name type="scientific">Candidatus Dojkabacteria bacterium</name>
    <dbReference type="NCBI Taxonomy" id="2099670"/>
    <lineage>
        <taxon>Bacteria</taxon>
        <taxon>Candidatus Dojkabacteria</taxon>
    </lineage>
</organism>
<evidence type="ECO:0008006" key="3">
    <source>
        <dbReference type="Google" id="ProtNLM"/>
    </source>
</evidence>
<proteinExistence type="predicted"/>
<comment type="caution">
    <text evidence="1">The sequence shown here is derived from an EMBL/GenBank/DDBJ whole genome shotgun (WGS) entry which is preliminary data.</text>
</comment>
<accession>A0A3M0YZE7</accession>
<evidence type="ECO:0000313" key="2">
    <source>
        <dbReference type="Proteomes" id="UP000269410"/>
    </source>
</evidence>
<name>A0A3M0YZE7_9BACT</name>
<dbReference type="Proteomes" id="UP000269410">
    <property type="component" value="Unassembled WGS sequence"/>
</dbReference>
<protein>
    <recommendedName>
        <fullName evidence="3">DNA repair protein RecO</fullName>
    </recommendedName>
</protein>
<gene>
    <name evidence="1" type="ORF">D6810_00850</name>
</gene>
<dbReference type="AlphaFoldDB" id="A0A3M0YZE7"/>
<reference evidence="1 2" key="1">
    <citation type="submission" date="2018-10" db="EMBL/GenBank/DDBJ databases">
        <title>Thermophilic Lithotrophy and Phototrophy in an Intertidal, Iron-rich, Geothermal Spring.</title>
        <authorList>
            <person name="Ward L.M."/>
            <person name="Idei A."/>
            <person name="Nakagawa M."/>
            <person name="Ueno Y."/>
            <person name="Fischer W."/>
            <person name="Mcglynn S.E."/>
        </authorList>
    </citation>
    <scope>NUCLEOTIDE SEQUENCE [LARGE SCALE GENOMIC DNA]</scope>
    <source>
        <strain evidence="1">J137</strain>
    </source>
</reference>
<dbReference type="EMBL" id="RFKV01000030">
    <property type="protein sequence ID" value="RMD77462.1"/>
    <property type="molecule type" value="Genomic_DNA"/>
</dbReference>